<dbReference type="Pfam" id="PF00141">
    <property type="entry name" value="peroxidase"/>
    <property type="match status" value="1"/>
</dbReference>
<dbReference type="GO" id="GO:0020037">
    <property type="term" value="F:heme binding"/>
    <property type="evidence" value="ECO:0007669"/>
    <property type="project" value="UniProtKB-UniRule"/>
</dbReference>
<dbReference type="OMA" id="QMNISCL"/>
<evidence type="ECO:0000256" key="13">
    <source>
        <dbReference type="ARBA" id="ARBA00023180"/>
    </source>
</evidence>
<dbReference type="GO" id="GO:0005576">
    <property type="term" value="C:extracellular region"/>
    <property type="evidence" value="ECO:0007669"/>
    <property type="project" value="UniProtKB-SubCell"/>
</dbReference>
<reference evidence="22" key="1">
    <citation type="journal article" date="2014" name="Science">
        <title>The coffee genome provides insight into the convergent evolution of caffeine biosynthesis.</title>
        <authorList>
            <person name="Denoeud F."/>
            <person name="Carretero-Paulet L."/>
            <person name="Dereeper A."/>
            <person name="Droc G."/>
            <person name="Guyot R."/>
            <person name="Pietrella M."/>
            <person name="Zheng C."/>
            <person name="Alberti A."/>
            <person name="Anthony F."/>
            <person name="Aprea G."/>
            <person name="Aury J.M."/>
            <person name="Bento P."/>
            <person name="Bernard M."/>
            <person name="Bocs S."/>
            <person name="Campa C."/>
            <person name="Cenci A."/>
            <person name="Combes M.C."/>
            <person name="Crouzillat D."/>
            <person name="Da Silva C."/>
            <person name="Daddiego L."/>
            <person name="De Bellis F."/>
            <person name="Dussert S."/>
            <person name="Garsmeur O."/>
            <person name="Gayraud T."/>
            <person name="Guignon V."/>
            <person name="Jahn K."/>
            <person name="Jamilloux V."/>
            <person name="Joet T."/>
            <person name="Labadie K."/>
            <person name="Lan T."/>
            <person name="Leclercq J."/>
            <person name="Lepelley M."/>
            <person name="Leroy T."/>
            <person name="Li L.T."/>
            <person name="Librado P."/>
            <person name="Lopez L."/>
            <person name="Munoz A."/>
            <person name="Noel B."/>
            <person name="Pallavicini A."/>
            <person name="Perrotta G."/>
            <person name="Poncet V."/>
            <person name="Pot D."/>
            <person name="Priyono X."/>
            <person name="Rigoreau M."/>
            <person name="Rouard M."/>
            <person name="Rozas J."/>
            <person name="Tranchant-Dubreuil C."/>
            <person name="VanBuren R."/>
            <person name="Zhang Q."/>
            <person name="Andrade A.C."/>
            <person name="Argout X."/>
            <person name="Bertrand B."/>
            <person name="de Kochko A."/>
            <person name="Graziosi G."/>
            <person name="Henry R.J."/>
            <person name="Jayarama X."/>
            <person name="Ming R."/>
            <person name="Nagai C."/>
            <person name="Rounsley S."/>
            <person name="Sankoff D."/>
            <person name="Giuliano G."/>
            <person name="Albert V.A."/>
            <person name="Wincker P."/>
            <person name="Lashermes P."/>
        </authorList>
    </citation>
    <scope>NUCLEOTIDE SEQUENCE [LARGE SCALE GENOMIC DNA]</scope>
    <source>
        <strain evidence="22">cv. DH200-94</strain>
    </source>
</reference>
<keyword evidence="11 16" id="KW-0408">Iron</keyword>
<dbReference type="Gene3D" id="1.10.420.10">
    <property type="entry name" value="Peroxidase, domain 2"/>
    <property type="match status" value="1"/>
</dbReference>
<evidence type="ECO:0000313" key="22">
    <source>
        <dbReference type="Proteomes" id="UP000295252"/>
    </source>
</evidence>
<feature type="disulfide bond" evidence="18">
    <location>
        <begin position="201"/>
        <end position="236"/>
    </location>
</feature>
<feature type="disulfide bond" evidence="18">
    <location>
        <begin position="122"/>
        <end position="325"/>
    </location>
</feature>
<feature type="binding site" evidence="16">
    <location>
        <position position="80"/>
    </location>
    <ligand>
        <name>Ca(2+)</name>
        <dbReference type="ChEBI" id="CHEBI:29108"/>
        <label>1</label>
    </ligand>
</feature>
<keyword evidence="13" id="KW-0325">Glycoprotein</keyword>
<dbReference type="FunCoup" id="A0A068VI44">
    <property type="interactions" value="136"/>
</dbReference>
<dbReference type="EC" id="1.11.1.7" evidence="4 19"/>
<evidence type="ECO:0000256" key="17">
    <source>
        <dbReference type="PIRSR" id="PIRSR600823-4"/>
    </source>
</evidence>
<dbReference type="PROSITE" id="PS50873">
    <property type="entry name" value="PEROXIDASE_4"/>
    <property type="match status" value="1"/>
</dbReference>
<feature type="disulfide bond" evidence="18">
    <location>
        <begin position="72"/>
        <end position="77"/>
    </location>
</feature>
<comment type="cofactor">
    <cofactor evidence="16 19">
        <name>Ca(2+)</name>
        <dbReference type="ChEBI" id="CHEBI:29108"/>
    </cofactor>
    <text evidence="16 19">Binds 2 calcium ions per subunit.</text>
</comment>
<evidence type="ECO:0000256" key="1">
    <source>
        <dbReference type="ARBA" id="ARBA00000189"/>
    </source>
</evidence>
<evidence type="ECO:0000256" key="8">
    <source>
        <dbReference type="ARBA" id="ARBA00022723"/>
    </source>
</evidence>
<feature type="chain" id="PRO_5005103962" description="Peroxidase" evidence="19">
    <location>
        <begin position="28"/>
        <end position="329"/>
    </location>
</feature>
<dbReference type="GO" id="GO:0046872">
    <property type="term" value="F:metal ion binding"/>
    <property type="evidence" value="ECO:0007669"/>
    <property type="project" value="UniProtKB-UniRule"/>
</dbReference>
<evidence type="ECO:0000256" key="18">
    <source>
        <dbReference type="PIRSR" id="PIRSR600823-5"/>
    </source>
</evidence>
<dbReference type="AlphaFoldDB" id="A0A068VI44"/>
<keyword evidence="10 19" id="KW-0560">Oxidoreductase</keyword>
<evidence type="ECO:0000259" key="20">
    <source>
        <dbReference type="PROSITE" id="PS50873"/>
    </source>
</evidence>
<feature type="binding site" evidence="16">
    <location>
        <position position="195"/>
    </location>
    <ligand>
        <name>Ca(2+)</name>
        <dbReference type="ChEBI" id="CHEBI:29108"/>
        <label>2</label>
    </ligand>
</feature>
<feature type="binding site" description="axial binding residue" evidence="16">
    <location>
        <position position="194"/>
    </location>
    <ligand>
        <name>heme b</name>
        <dbReference type="ChEBI" id="CHEBI:60344"/>
    </ligand>
    <ligandPart>
        <name>Fe</name>
        <dbReference type="ChEBI" id="CHEBI:18248"/>
    </ligandPart>
</feature>
<dbReference type="PhylomeDB" id="A0A068VI44"/>
<dbReference type="PROSITE" id="PS00436">
    <property type="entry name" value="PEROXIDASE_2"/>
    <property type="match status" value="1"/>
</dbReference>
<keyword evidence="6 19" id="KW-0575">Peroxidase</keyword>
<dbReference type="Gramene" id="CDP20391">
    <property type="protein sequence ID" value="CDP20391"/>
    <property type="gene ID" value="GSCOC_T00008102001"/>
</dbReference>
<evidence type="ECO:0000256" key="16">
    <source>
        <dbReference type="PIRSR" id="PIRSR600823-3"/>
    </source>
</evidence>
<comment type="cofactor">
    <cofactor evidence="16 19">
        <name>heme b</name>
        <dbReference type="ChEBI" id="CHEBI:60344"/>
    </cofactor>
    <text evidence="16 19">Binds 1 heme b (iron(II)-protoporphyrin IX) group per subunit.</text>
</comment>
<feature type="binding site" evidence="16">
    <location>
        <position position="248"/>
    </location>
    <ligand>
        <name>Ca(2+)</name>
        <dbReference type="ChEBI" id="CHEBI:29108"/>
        <label>2</label>
    </ligand>
</feature>
<gene>
    <name evidence="21" type="ORF">GSCOC_T00008102001</name>
</gene>
<dbReference type="STRING" id="49390.A0A068VI44"/>
<feature type="active site" description="Proton acceptor" evidence="15">
    <location>
        <position position="70"/>
    </location>
</feature>
<evidence type="ECO:0000256" key="3">
    <source>
        <dbReference type="ARBA" id="ARBA00006873"/>
    </source>
</evidence>
<comment type="similarity">
    <text evidence="3">Belongs to the peroxidase family. Ascorbate peroxidase subfamily.</text>
</comment>
<dbReference type="InParanoid" id="A0A068VI44"/>
<dbReference type="Proteomes" id="UP000295252">
    <property type="component" value="Unassembled WGS sequence"/>
</dbReference>
<dbReference type="PROSITE" id="PS00435">
    <property type="entry name" value="PEROXIDASE_1"/>
    <property type="match status" value="1"/>
</dbReference>
<keyword evidence="7 19" id="KW-0349">Heme</keyword>
<comment type="subcellular location">
    <subcellularLocation>
        <location evidence="19">Secreted</location>
    </subcellularLocation>
</comment>
<dbReference type="InterPro" id="IPR000823">
    <property type="entry name" value="Peroxidase_pln"/>
</dbReference>
<feature type="binding site" evidence="16">
    <location>
        <position position="71"/>
    </location>
    <ligand>
        <name>Ca(2+)</name>
        <dbReference type="ChEBI" id="CHEBI:29108"/>
        <label>1</label>
    </ligand>
</feature>
<sequence length="329" mass="36160">MATSRVSKHFLFQLIFLALIAFNRANGQGLTPDFYKHTCPNLVYTIRTVVDEVMSVAPTLGGPLMRMHFHDCFVRGCDGSVLLDTPNKTEKYAIPNLSIRGFQIIDRVKTAVEKVCPGIVSCADVLAAVARDVTVALNGPSWEVEFGRRDGRVSTVNEALANLLSPFANISTLKQGFQAKGLSVKDLVVLSGGHTVGTSHCSAFNNRLYNFTGKGIQNDADPTLDSEYVPKLKSKCKFGDRNTLVEMDPGSFKTFDLSYFSLVAKRRGLFQSDAALLDDSETRAYVKLHALKDKAGFFKDFADSMIRMGRIGVLTGIRGEIRKVCTKVN</sequence>
<evidence type="ECO:0000256" key="9">
    <source>
        <dbReference type="ARBA" id="ARBA00022837"/>
    </source>
</evidence>
<dbReference type="InterPro" id="IPR002016">
    <property type="entry name" value="Haem_peroxidase"/>
</dbReference>
<evidence type="ECO:0000313" key="21">
    <source>
        <dbReference type="EMBL" id="CDP20391.1"/>
    </source>
</evidence>
<dbReference type="PANTHER" id="PTHR31235">
    <property type="entry name" value="PEROXIDASE 25-RELATED"/>
    <property type="match status" value="1"/>
</dbReference>
<dbReference type="InterPro" id="IPR010255">
    <property type="entry name" value="Haem_peroxidase_sf"/>
</dbReference>
<dbReference type="FunFam" id="1.10.420.10:FF:000008">
    <property type="entry name" value="Peroxidase"/>
    <property type="match status" value="1"/>
</dbReference>
<keyword evidence="12 18" id="KW-1015">Disulfide bond</keyword>
<dbReference type="GO" id="GO:0006979">
    <property type="term" value="P:response to oxidative stress"/>
    <property type="evidence" value="ECO:0007669"/>
    <property type="project" value="UniProtKB-UniRule"/>
</dbReference>
<dbReference type="InterPro" id="IPR019793">
    <property type="entry name" value="Peroxidases_heam-ligand_BS"/>
</dbReference>
<evidence type="ECO:0000256" key="5">
    <source>
        <dbReference type="ARBA" id="ARBA00022525"/>
    </source>
</evidence>
<dbReference type="CDD" id="cd00693">
    <property type="entry name" value="secretory_peroxidase"/>
    <property type="match status" value="1"/>
</dbReference>
<dbReference type="GO" id="GO:0042744">
    <property type="term" value="P:hydrogen peroxide catabolic process"/>
    <property type="evidence" value="ECO:0007669"/>
    <property type="project" value="UniProtKB-KW"/>
</dbReference>
<evidence type="ECO:0000256" key="19">
    <source>
        <dbReference type="RuleBase" id="RU362060"/>
    </source>
</evidence>
<dbReference type="EMBL" id="HG740245">
    <property type="protein sequence ID" value="CDP20391.1"/>
    <property type="molecule type" value="Genomic_DNA"/>
</dbReference>
<keyword evidence="14 19" id="KW-0376">Hydrogen peroxide</keyword>
<keyword evidence="8 16" id="KW-0479">Metal-binding</keyword>
<comment type="function">
    <text evidence="2">Removal of H(2)O(2), oxidation of toxic reductants, biosynthesis and degradation of lignin, suberization, auxin catabolism, response to environmental stresses such as wounding, pathogen attack and oxidative stress. These functions might be dependent on each isozyme/isoform in each plant tissue.</text>
</comment>
<accession>A0A068VI44</accession>
<feature type="binding site" evidence="16">
    <location>
        <position position="256"/>
    </location>
    <ligand>
        <name>Ca(2+)</name>
        <dbReference type="ChEBI" id="CHEBI:29108"/>
        <label>2</label>
    </ligand>
</feature>
<feature type="signal peptide" evidence="19">
    <location>
        <begin position="1"/>
        <end position="27"/>
    </location>
</feature>
<dbReference type="PRINTS" id="PR00458">
    <property type="entry name" value="PEROXIDASE"/>
</dbReference>
<feature type="binding site" evidence="16">
    <location>
        <position position="90"/>
    </location>
    <ligand>
        <name>Ca(2+)</name>
        <dbReference type="ChEBI" id="CHEBI:29108"/>
        <label>1</label>
    </ligand>
</feature>
<keyword evidence="5 19" id="KW-0964">Secreted</keyword>
<evidence type="ECO:0000256" key="11">
    <source>
        <dbReference type="ARBA" id="ARBA00023004"/>
    </source>
</evidence>
<evidence type="ECO:0000256" key="12">
    <source>
        <dbReference type="ARBA" id="ARBA00023157"/>
    </source>
</evidence>
<comment type="catalytic activity">
    <reaction evidence="1 19">
        <text>2 a phenolic donor + H2O2 = 2 a phenolic radical donor + 2 H2O</text>
        <dbReference type="Rhea" id="RHEA:56136"/>
        <dbReference type="ChEBI" id="CHEBI:15377"/>
        <dbReference type="ChEBI" id="CHEBI:16240"/>
        <dbReference type="ChEBI" id="CHEBI:139520"/>
        <dbReference type="ChEBI" id="CHEBI:139521"/>
        <dbReference type="EC" id="1.11.1.7"/>
    </reaction>
</comment>
<evidence type="ECO:0000256" key="14">
    <source>
        <dbReference type="ARBA" id="ARBA00023324"/>
    </source>
</evidence>
<dbReference type="FunFam" id="1.10.520.10:FF:000009">
    <property type="entry name" value="Peroxidase"/>
    <property type="match status" value="1"/>
</dbReference>
<name>A0A068VI44_COFCA</name>
<evidence type="ECO:0000256" key="4">
    <source>
        <dbReference type="ARBA" id="ARBA00012313"/>
    </source>
</evidence>
<feature type="site" description="Transition state stabilizer" evidence="17">
    <location>
        <position position="66"/>
    </location>
</feature>
<evidence type="ECO:0000256" key="15">
    <source>
        <dbReference type="PIRSR" id="PIRSR600823-1"/>
    </source>
</evidence>
<proteinExistence type="inferred from homology"/>
<feature type="disulfide bond" evidence="18">
    <location>
        <begin position="39"/>
        <end position="116"/>
    </location>
</feature>
<dbReference type="PRINTS" id="PR00461">
    <property type="entry name" value="PLPEROXIDASE"/>
</dbReference>
<feature type="domain" description="Plant heme peroxidase family profile" evidence="20">
    <location>
        <begin position="29"/>
        <end position="329"/>
    </location>
</feature>
<evidence type="ECO:0000256" key="7">
    <source>
        <dbReference type="ARBA" id="ARBA00022617"/>
    </source>
</evidence>
<organism evidence="21 22">
    <name type="scientific">Coffea canephora</name>
    <name type="common">Robusta coffee</name>
    <dbReference type="NCBI Taxonomy" id="49390"/>
    <lineage>
        <taxon>Eukaryota</taxon>
        <taxon>Viridiplantae</taxon>
        <taxon>Streptophyta</taxon>
        <taxon>Embryophyta</taxon>
        <taxon>Tracheophyta</taxon>
        <taxon>Spermatophyta</taxon>
        <taxon>Magnoliopsida</taxon>
        <taxon>eudicotyledons</taxon>
        <taxon>Gunneridae</taxon>
        <taxon>Pentapetalae</taxon>
        <taxon>asterids</taxon>
        <taxon>lamiids</taxon>
        <taxon>Gentianales</taxon>
        <taxon>Rubiaceae</taxon>
        <taxon>Ixoroideae</taxon>
        <taxon>Gardenieae complex</taxon>
        <taxon>Bertiereae - Coffeeae clade</taxon>
        <taxon>Coffeeae</taxon>
        <taxon>Coffea</taxon>
    </lineage>
</organism>
<keyword evidence="9 16" id="KW-0106">Calcium</keyword>
<comment type="similarity">
    <text evidence="19">Belongs to the peroxidase family. Classical plant (class III) peroxidase subfamily.</text>
</comment>
<dbReference type="Gene3D" id="1.10.520.10">
    <property type="match status" value="1"/>
</dbReference>
<keyword evidence="22" id="KW-1185">Reference proteome</keyword>
<dbReference type="SUPFAM" id="SSF48113">
    <property type="entry name" value="Heme-dependent peroxidases"/>
    <property type="match status" value="1"/>
</dbReference>
<protein>
    <recommendedName>
        <fullName evidence="4 19">Peroxidase</fullName>
        <ecNumber evidence="4 19">1.11.1.7</ecNumber>
    </recommendedName>
</protein>
<feature type="binding site" evidence="16">
    <location>
        <position position="74"/>
    </location>
    <ligand>
        <name>Ca(2+)</name>
        <dbReference type="ChEBI" id="CHEBI:29108"/>
        <label>1</label>
    </ligand>
</feature>
<evidence type="ECO:0000256" key="2">
    <source>
        <dbReference type="ARBA" id="ARBA00002322"/>
    </source>
</evidence>
<evidence type="ECO:0000256" key="10">
    <source>
        <dbReference type="ARBA" id="ARBA00023002"/>
    </source>
</evidence>
<feature type="binding site" evidence="16">
    <location>
        <position position="76"/>
    </location>
    <ligand>
        <name>Ca(2+)</name>
        <dbReference type="ChEBI" id="CHEBI:29108"/>
        <label>1</label>
    </ligand>
</feature>
<dbReference type="OrthoDB" id="2113341at2759"/>
<dbReference type="InterPro" id="IPR019794">
    <property type="entry name" value="Peroxidases_AS"/>
</dbReference>
<evidence type="ECO:0000256" key="6">
    <source>
        <dbReference type="ARBA" id="ARBA00022559"/>
    </source>
</evidence>
<dbReference type="GO" id="GO:0140825">
    <property type="term" value="F:lactoperoxidase activity"/>
    <property type="evidence" value="ECO:0007669"/>
    <property type="project" value="UniProtKB-EC"/>
</dbReference>
<dbReference type="InterPro" id="IPR033905">
    <property type="entry name" value="Secretory_peroxidase"/>
</dbReference>
<keyword evidence="19" id="KW-0732">Signal</keyword>
<feature type="binding site" evidence="16">
    <location>
        <position position="78"/>
    </location>
    <ligand>
        <name>Ca(2+)</name>
        <dbReference type="ChEBI" id="CHEBI:29108"/>
        <label>1</label>
    </ligand>
</feature>